<accession>A0A455W3U9</accession>
<dbReference type="EMBL" id="AP019534">
    <property type="protein sequence ID" value="BBI97876.1"/>
    <property type="molecule type" value="Genomic_DNA"/>
</dbReference>
<gene>
    <name evidence="2" type="ORF">MRY18106EAS_P0730</name>
</gene>
<dbReference type="AlphaFoldDB" id="A0A455W3U9"/>
<evidence type="ECO:0008006" key="3">
    <source>
        <dbReference type="Google" id="ProtNLM"/>
    </source>
</evidence>
<proteinExistence type="predicted"/>
<keyword evidence="1" id="KW-0732">Signal</keyword>
<evidence type="ECO:0000256" key="1">
    <source>
        <dbReference type="SAM" id="SignalP"/>
    </source>
</evidence>
<protein>
    <recommendedName>
        <fullName evidence="3">DUF5625 domain-containing protein</fullName>
    </recommendedName>
</protein>
<keyword evidence="2" id="KW-0614">Plasmid</keyword>
<feature type="chain" id="PRO_5019728745" description="DUF5625 domain-containing protein" evidence="1">
    <location>
        <begin position="24"/>
        <end position="191"/>
    </location>
</feature>
<organism evidence="2">
    <name type="scientific">Enterobacter asburiae</name>
    <dbReference type="NCBI Taxonomy" id="61645"/>
    <lineage>
        <taxon>Bacteria</taxon>
        <taxon>Pseudomonadati</taxon>
        <taxon>Pseudomonadota</taxon>
        <taxon>Gammaproteobacteria</taxon>
        <taxon>Enterobacterales</taxon>
        <taxon>Enterobacteriaceae</taxon>
        <taxon>Enterobacter</taxon>
        <taxon>Enterobacter cloacae complex</taxon>
    </lineage>
</organism>
<geneLocation type="plasmid" evidence="2">
    <name>pMRY18-106EAS_1</name>
</geneLocation>
<feature type="signal peptide" evidence="1">
    <location>
        <begin position="1"/>
        <end position="23"/>
    </location>
</feature>
<evidence type="ECO:0000313" key="2">
    <source>
        <dbReference type="EMBL" id="BBI97876.1"/>
    </source>
</evidence>
<sequence length="191" mass="21217">MIYKMKKLVCASALIWSSASVLAADFSDREEYSDVSTAETLVTFQAPADFFEFKITGFTIPSRKLASGEAYIDIAMFEINTKVPRHIAFRWNEKVGNDVSVLLNIVPGTGPSNNIKLEATYIDYDSGVAFASEPTTDIYDHTIGGSWEVTEKMVTNQKGYIKFLSSHGVSDQNVIYPGRYIIKLMAAVYNP</sequence>
<name>A0A455W3U9_ENTAS</name>
<reference evidence="2" key="1">
    <citation type="submission" date="2019-03" db="EMBL/GenBank/DDBJ databases">
        <title>Complete genome sequences of Enterobacter asburiae str. MRY18-106 isolated from a patient in Japan.</title>
        <authorList>
            <person name="Sekizuka T."/>
            <person name="Matsui M."/>
            <person name="Takara T."/>
            <person name="Uechi A."/>
            <person name="Harakuni M."/>
            <person name="Kimura T."/>
            <person name="Suzuki S."/>
            <person name="Kuroda M."/>
        </authorList>
    </citation>
    <scope>NUCLEOTIDE SEQUENCE</scope>
    <source>
        <strain evidence="2">MRY18-106</strain>
        <plasmid evidence="2">pMRY18-106EAS_1</plasmid>
    </source>
</reference>